<dbReference type="InterPro" id="IPR002550">
    <property type="entry name" value="CNNM"/>
</dbReference>
<keyword evidence="6 8" id="KW-0472">Membrane</keyword>
<evidence type="ECO:0000313" key="13">
    <source>
        <dbReference type="Proteomes" id="UP000178526"/>
    </source>
</evidence>
<evidence type="ECO:0000256" key="2">
    <source>
        <dbReference type="ARBA" id="ARBA00022692"/>
    </source>
</evidence>
<dbReference type="Gene3D" id="3.10.580.10">
    <property type="entry name" value="CBS-domain"/>
    <property type="match status" value="1"/>
</dbReference>
<dbReference type="InterPro" id="IPR005170">
    <property type="entry name" value="Transptr-assoc_dom"/>
</dbReference>
<evidence type="ECO:0000256" key="6">
    <source>
        <dbReference type="ARBA" id="ARBA00023136"/>
    </source>
</evidence>
<organism evidence="12 13">
    <name type="scientific">Candidatus Schekmanbacteria bacterium GWA2_38_11</name>
    <dbReference type="NCBI Taxonomy" id="1817876"/>
    <lineage>
        <taxon>Bacteria</taxon>
        <taxon>Candidatus Schekmaniibacteriota</taxon>
    </lineage>
</organism>
<dbReference type="PROSITE" id="PS51846">
    <property type="entry name" value="CNNM"/>
    <property type="match status" value="1"/>
</dbReference>
<dbReference type="PROSITE" id="PS51371">
    <property type="entry name" value="CBS"/>
    <property type="match status" value="2"/>
</dbReference>
<dbReference type="Gene3D" id="3.30.465.10">
    <property type="match status" value="1"/>
</dbReference>
<evidence type="ECO:0000259" key="10">
    <source>
        <dbReference type="PROSITE" id="PS51371"/>
    </source>
</evidence>
<accession>A0A1F7RDY8</accession>
<evidence type="ECO:0000256" key="7">
    <source>
        <dbReference type="PROSITE-ProRule" id="PRU00703"/>
    </source>
</evidence>
<dbReference type="CDD" id="cd04590">
    <property type="entry name" value="CBS_pair_CorC_HlyC_assoc"/>
    <property type="match status" value="1"/>
</dbReference>
<evidence type="ECO:0000256" key="4">
    <source>
        <dbReference type="ARBA" id="ARBA00022989"/>
    </source>
</evidence>
<dbReference type="EMBL" id="MGDB01000114">
    <property type="protein sequence ID" value="OGL39631.1"/>
    <property type="molecule type" value="Genomic_DNA"/>
</dbReference>
<proteinExistence type="predicted"/>
<dbReference type="SUPFAM" id="SSF56176">
    <property type="entry name" value="FAD-binding/transporter-associated domain-like"/>
    <property type="match status" value="1"/>
</dbReference>
<dbReference type="InterPro" id="IPR036318">
    <property type="entry name" value="FAD-bd_PCMH-like_sf"/>
</dbReference>
<dbReference type="InterPro" id="IPR046342">
    <property type="entry name" value="CBS_dom_sf"/>
</dbReference>
<feature type="transmembrane region" description="Helical" evidence="9">
    <location>
        <begin position="62"/>
        <end position="87"/>
    </location>
</feature>
<dbReference type="Pfam" id="PF01595">
    <property type="entry name" value="CNNM"/>
    <property type="match status" value="1"/>
</dbReference>
<dbReference type="GO" id="GO:0005886">
    <property type="term" value="C:plasma membrane"/>
    <property type="evidence" value="ECO:0007669"/>
    <property type="project" value="TreeGrafter"/>
</dbReference>
<dbReference type="SUPFAM" id="SSF54631">
    <property type="entry name" value="CBS-domain pair"/>
    <property type="match status" value="1"/>
</dbReference>
<evidence type="ECO:0000256" key="5">
    <source>
        <dbReference type="ARBA" id="ARBA00023122"/>
    </source>
</evidence>
<dbReference type="Pfam" id="PF00571">
    <property type="entry name" value="CBS"/>
    <property type="match status" value="2"/>
</dbReference>
<evidence type="ECO:0000313" key="12">
    <source>
        <dbReference type="EMBL" id="OGL39631.1"/>
    </source>
</evidence>
<feature type="transmembrane region" description="Helical" evidence="9">
    <location>
        <begin position="12"/>
        <end position="31"/>
    </location>
</feature>
<dbReference type="SMART" id="SM01091">
    <property type="entry name" value="CorC_HlyC"/>
    <property type="match status" value="1"/>
</dbReference>
<feature type="domain" description="CNNM transmembrane" evidence="11">
    <location>
        <begin position="3"/>
        <end position="191"/>
    </location>
</feature>
<evidence type="ECO:0000256" key="3">
    <source>
        <dbReference type="ARBA" id="ARBA00022737"/>
    </source>
</evidence>
<protein>
    <recommendedName>
        <fullName evidence="14">Hemolysin</fullName>
    </recommendedName>
</protein>
<evidence type="ECO:0000256" key="1">
    <source>
        <dbReference type="ARBA" id="ARBA00004141"/>
    </source>
</evidence>
<comment type="caution">
    <text evidence="12">The sequence shown here is derived from an EMBL/GenBank/DDBJ whole genome shotgun (WGS) entry which is preliminary data.</text>
</comment>
<name>A0A1F7RDY8_9BACT</name>
<feature type="domain" description="CBS" evidence="10">
    <location>
        <begin position="210"/>
        <end position="270"/>
    </location>
</feature>
<dbReference type="Pfam" id="PF03471">
    <property type="entry name" value="CorC_HlyC"/>
    <property type="match status" value="1"/>
</dbReference>
<keyword evidence="4 8" id="KW-1133">Transmembrane helix</keyword>
<evidence type="ECO:0000259" key="11">
    <source>
        <dbReference type="PROSITE" id="PS51846"/>
    </source>
</evidence>
<dbReference type="Proteomes" id="UP000178526">
    <property type="component" value="Unassembled WGS sequence"/>
</dbReference>
<dbReference type="InterPro" id="IPR044751">
    <property type="entry name" value="Ion_transp-like_CBS"/>
</dbReference>
<dbReference type="FunFam" id="3.10.580.10:FF:000002">
    <property type="entry name" value="Magnesium/cobalt efflux protein CorC"/>
    <property type="match status" value="1"/>
</dbReference>
<evidence type="ECO:0000256" key="8">
    <source>
        <dbReference type="PROSITE-ProRule" id="PRU01193"/>
    </source>
</evidence>
<evidence type="ECO:0000256" key="9">
    <source>
        <dbReference type="SAM" id="Phobius"/>
    </source>
</evidence>
<feature type="transmembrane region" description="Helical" evidence="9">
    <location>
        <begin position="125"/>
        <end position="148"/>
    </location>
</feature>
<feature type="domain" description="CBS" evidence="10">
    <location>
        <begin position="275"/>
        <end position="332"/>
    </location>
</feature>
<dbReference type="PANTHER" id="PTHR22777">
    <property type="entry name" value="HEMOLYSIN-RELATED"/>
    <property type="match status" value="1"/>
</dbReference>
<keyword evidence="3" id="KW-0677">Repeat</keyword>
<dbReference type="InterPro" id="IPR000644">
    <property type="entry name" value="CBS_dom"/>
</dbReference>
<keyword evidence="2 8" id="KW-0812">Transmembrane</keyword>
<dbReference type="AlphaFoldDB" id="A0A1F7RDY8"/>
<evidence type="ECO:0008006" key="14">
    <source>
        <dbReference type="Google" id="ProtNLM"/>
    </source>
</evidence>
<dbReference type="InterPro" id="IPR016169">
    <property type="entry name" value="FAD-bd_PCMH_sub2"/>
</dbReference>
<dbReference type="SMART" id="SM00116">
    <property type="entry name" value="CBS"/>
    <property type="match status" value="2"/>
</dbReference>
<keyword evidence="5 7" id="KW-0129">CBS domain</keyword>
<gene>
    <name evidence="12" type="ORF">A2042_08395</name>
</gene>
<reference evidence="12 13" key="1">
    <citation type="journal article" date="2016" name="Nat. Commun.">
        <title>Thousands of microbial genomes shed light on interconnected biogeochemical processes in an aquifer system.</title>
        <authorList>
            <person name="Anantharaman K."/>
            <person name="Brown C.T."/>
            <person name="Hug L.A."/>
            <person name="Sharon I."/>
            <person name="Castelle C.J."/>
            <person name="Probst A.J."/>
            <person name="Thomas B.C."/>
            <person name="Singh A."/>
            <person name="Wilkins M.J."/>
            <person name="Karaoz U."/>
            <person name="Brodie E.L."/>
            <person name="Williams K.H."/>
            <person name="Hubbard S.S."/>
            <person name="Banfield J.F."/>
        </authorList>
    </citation>
    <scope>NUCLEOTIDE SEQUENCE [LARGE SCALE GENOMIC DNA]</scope>
</reference>
<comment type="subcellular location">
    <subcellularLocation>
        <location evidence="1">Membrane</location>
        <topology evidence="1">Multi-pass membrane protein</topology>
    </subcellularLocation>
</comment>
<sequence length="427" mass="48260">MDNSSLSWIEPLGVIICLILSVIFSASETVLTSLGHLKTKHLVESGKKRAKLLELWLSDPNLVLATILVGNTVANILASFITAVYIFRVFGKAGESISFGLLTFIILVFCEISPKTYAKYHAEKLAIPAIFLMKIFVWLLYPVTMVLMNISRGMINLLGGKVSKEGPFITQEEIEYLINVSDKEGVLEPEKREMLSSIFELSEISVKEIMVPRTDMVRVSKDTPFEEVVRQIVECQYSRIPVYEGKVDDVVGILHAKDLFQYWLRGEKPVDIGKIMRKPYFVPESKKVDELLKEFQQKNIQLAIVVDEYGGTAGLVTIEDILEEIVGEIRDEYDEEVELISSPGKGVFLVDAKINLNELEEKIGVNLPKNDYETLGGFVFDLMGRIPKKGDEVVFENLKITVQEADHRRVLKLKIQKQEEEKVADNN</sequence>
<dbReference type="GO" id="GO:0050660">
    <property type="term" value="F:flavin adenine dinucleotide binding"/>
    <property type="evidence" value="ECO:0007669"/>
    <property type="project" value="InterPro"/>
</dbReference>
<dbReference type="PANTHER" id="PTHR22777:SF17">
    <property type="entry name" value="UPF0053 PROTEIN SLL0260"/>
    <property type="match status" value="1"/>
</dbReference>